<dbReference type="Pfam" id="PF03352">
    <property type="entry name" value="Adenine_glyco"/>
    <property type="match status" value="1"/>
</dbReference>
<dbReference type="InterPro" id="IPR052891">
    <property type="entry name" value="DNA-3mA_glycosylase"/>
</dbReference>
<dbReference type="PANTHER" id="PTHR30037:SF4">
    <property type="entry name" value="DNA-3-METHYLADENINE GLYCOSYLASE I"/>
    <property type="match status" value="1"/>
</dbReference>
<evidence type="ECO:0000313" key="2">
    <source>
        <dbReference type="Proteomes" id="UP001165561"/>
    </source>
</evidence>
<dbReference type="Gene3D" id="1.10.340.30">
    <property type="entry name" value="Hypothetical protein, domain 2"/>
    <property type="match status" value="1"/>
</dbReference>
<sequence>MSRCFGEGDPLYADYHDHEWGRPLPADLPFAERERLLFERVSLEAFQSGLSWITILRKRPAFREVFAGFEPRTVAAFDDAAVDQLLTDTRIVRNGAKIRATIANARALLDLHAAGGSLGALLRDHTPARRGSQPPEWSALPARTEESAALARALAAAGFRFVGPTTAYATMQAVGVVNDHVAGCP</sequence>
<comment type="caution">
    <text evidence="1">The sequence shown here is derived from an EMBL/GenBank/DDBJ whole genome shotgun (WGS) entry which is preliminary data.</text>
</comment>
<dbReference type="SUPFAM" id="SSF48150">
    <property type="entry name" value="DNA-glycosylase"/>
    <property type="match status" value="1"/>
</dbReference>
<reference evidence="1" key="1">
    <citation type="submission" date="2023-02" db="EMBL/GenBank/DDBJ databases">
        <title>Georgenia sp.10Sc9-8, isolated from a soil sample collected from the Taklamakan desert.</title>
        <authorList>
            <person name="Liu S."/>
        </authorList>
    </citation>
    <scope>NUCLEOTIDE SEQUENCE</scope>
    <source>
        <strain evidence="1">10Sc9-8</strain>
    </source>
</reference>
<accession>A0ABT5TW00</accession>
<keyword evidence="2" id="KW-1185">Reference proteome</keyword>
<gene>
    <name evidence="1" type="ORF">PU560_05240</name>
</gene>
<dbReference type="InterPro" id="IPR011257">
    <property type="entry name" value="DNA_glycosylase"/>
</dbReference>
<dbReference type="Proteomes" id="UP001165561">
    <property type="component" value="Unassembled WGS sequence"/>
</dbReference>
<dbReference type="InterPro" id="IPR005019">
    <property type="entry name" value="Adenine_glyco"/>
</dbReference>
<feature type="non-terminal residue" evidence="1">
    <location>
        <position position="185"/>
    </location>
</feature>
<evidence type="ECO:0000313" key="1">
    <source>
        <dbReference type="EMBL" id="MDD9205873.1"/>
    </source>
</evidence>
<dbReference type="PANTHER" id="PTHR30037">
    <property type="entry name" value="DNA-3-METHYLADENINE GLYCOSYLASE 1"/>
    <property type="match status" value="1"/>
</dbReference>
<dbReference type="EMBL" id="JARACI010000695">
    <property type="protein sequence ID" value="MDD9205873.1"/>
    <property type="molecule type" value="Genomic_DNA"/>
</dbReference>
<name>A0ABT5TW00_9MICO</name>
<protein>
    <submittedName>
        <fullName evidence="1">DNA-3-methyladenine glycosylase I</fullName>
    </submittedName>
</protein>
<organism evidence="1 2">
    <name type="scientific">Georgenia halotolerans</name>
    <dbReference type="NCBI Taxonomy" id="3028317"/>
    <lineage>
        <taxon>Bacteria</taxon>
        <taxon>Bacillati</taxon>
        <taxon>Actinomycetota</taxon>
        <taxon>Actinomycetes</taxon>
        <taxon>Micrococcales</taxon>
        <taxon>Bogoriellaceae</taxon>
        <taxon>Georgenia</taxon>
    </lineage>
</organism>
<proteinExistence type="predicted"/>